<evidence type="ECO:0000256" key="13">
    <source>
        <dbReference type="ARBA" id="ARBA00023002"/>
    </source>
</evidence>
<dbReference type="SUPFAM" id="SSF53901">
    <property type="entry name" value="Thiolase-like"/>
    <property type="match status" value="2"/>
</dbReference>
<dbReference type="AlphaFoldDB" id="A0A177B9T4"/>
<evidence type="ECO:0000256" key="12">
    <source>
        <dbReference type="ARBA" id="ARBA00022857"/>
    </source>
</evidence>
<comment type="similarity">
    <text evidence="2">Belongs to the thiolase-like superfamily. Thiolase family.</text>
</comment>
<evidence type="ECO:0000256" key="14">
    <source>
        <dbReference type="ARBA" id="ARBA00023027"/>
    </source>
</evidence>
<keyword evidence="4 22" id="KW-0288">FMN</keyword>
<evidence type="ECO:0000256" key="21">
    <source>
        <dbReference type="PROSITE-ProRule" id="PRU00723"/>
    </source>
</evidence>
<evidence type="ECO:0000256" key="7">
    <source>
        <dbReference type="ARBA" id="ARBA00022694"/>
    </source>
</evidence>
<keyword evidence="12" id="KW-0521">NADP</keyword>
<dbReference type="EMBL" id="LWCA01000083">
    <property type="protein sequence ID" value="OAF71069.1"/>
    <property type="molecule type" value="Genomic_DNA"/>
</dbReference>
<dbReference type="Pfam" id="PF01207">
    <property type="entry name" value="Dus"/>
    <property type="match status" value="1"/>
</dbReference>
<name>A0A177B9T4_9BILA</name>
<dbReference type="InterPro" id="IPR018517">
    <property type="entry name" value="tRNA_hU_synthase_CS"/>
</dbReference>
<proteinExistence type="inferred from homology"/>
<keyword evidence="9" id="KW-0677">Repeat</keyword>
<evidence type="ECO:0000256" key="6">
    <source>
        <dbReference type="ARBA" id="ARBA00022679"/>
    </source>
</evidence>
<dbReference type="InterPro" id="IPR035587">
    <property type="entry name" value="DUS-like_FMN-bd"/>
</dbReference>
<evidence type="ECO:0000256" key="11">
    <source>
        <dbReference type="ARBA" id="ARBA00022833"/>
    </source>
</evidence>
<evidence type="ECO:0000256" key="4">
    <source>
        <dbReference type="ARBA" id="ARBA00022643"/>
    </source>
</evidence>
<dbReference type="Gene3D" id="3.40.47.10">
    <property type="match status" value="2"/>
</dbReference>
<dbReference type="Pfam" id="PF00108">
    <property type="entry name" value="Thiolase_N"/>
    <property type="match status" value="1"/>
</dbReference>
<dbReference type="Gene3D" id="3.20.20.70">
    <property type="entry name" value="Aldolase class I"/>
    <property type="match status" value="1"/>
</dbReference>
<evidence type="ECO:0000313" key="25">
    <source>
        <dbReference type="Proteomes" id="UP000078046"/>
    </source>
</evidence>
<evidence type="ECO:0000256" key="5">
    <source>
        <dbReference type="ARBA" id="ARBA00022664"/>
    </source>
</evidence>
<keyword evidence="3 22" id="KW-0285">Flavoprotein</keyword>
<accession>A0A177B9T4</accession>
<keyword evidence="13 22" id="KW-0560">Oxidoreductase</keyword>
<dbReference type="GO" id="GO:0050660">
    <property type="term" value="F:flavin adenine dinucleotide binding"/>
    <property type="evidence" value="ECO:0007669"/>
    <property type="project" value="UniProtKB-UniRule"/>
</dbReference>
<dbReference type="FunFam" id="3.20.20.70:FF:000067">
    <property type="entry name" value="tRNA-dihydrouridine(47) synthase [NAD(P)(+)]"/>
    <property type="match status" value="1"/>
</dbReference>
<dbReference type="GO" id="GO:0016747">
    <property type="term" value="F:acyltransferase activity, transferring groups other than amino-acyl groups"/>
    <property type="evidence" value="ECO:0007669"/>
    <property type="project" value="InterPro"/>
</dbReference>
<dbReference type="Pfam" id="PF02803">
    <property type="entry name" value="Thiolase_C"/>
    <property type="match status" value="1"/>
</dbReference>
<dbReference type="PANTHER" id="PTHR45846">
    <property type="entry name" value="TRNA-DIHYDROURIDINE(47) SYNTHASE [NAD(P)(+)]-LIKE"/>
    <property type="match status" value="1"/>
</dbReference>
<comment type="catalytic activity">
    <reaction evidence="17">
        <text>5,6-dihydrouridine(47) in tRNA + NAD(+) = uridine(47) in tRNA + NADH + H(+)</text>
        <dbReference type="Rhea" id="RHEA:53364"/>
        <dbReference type="Rhea" id="RHEA-COMP:13539"/>
        <dbReference type="Rhea" id="RHEA-COMP:13540"/>
        <dbReference type="ChEBI" id="CHEBI:15378"/>
        <dbReference type="ChEBI" id="CHEBI:57540"/>
        <dbReference type="ChEBI" id="CHEBI:57945"/>
        <dbReference type="ChEBI" id="CHEBI:65315"/>
        <dbReference type="ChEBI" id="CHEBI:74443"/>
        <dbReference type="EC" id="1.3.1.89"/>
    </reaction>
    <physiologicalReaction direction="right-to-left" evidence="17">
        <dbReference type="Rhea" id="RHEA:53366"/>
    </physiologicalReaction>
</comment>
<reference evidence="24 25" key="1">
    <citation type="submission" date="2016-04" db="EMBL/GenBank/DDBJ databases">
        <title>The genome of Intoshia linei affirms orthonectids as highly simplified spiralians.</title>
        <authorList>
            <person name="Mikhailov K.V."/>
            <person name="Slusarev G.S."/>
            <person name="Nikitin M.A."/>
            <person name="Logacheva M.D."/>
            <person name="Penin A."/>
            <person name="Aleoshin V."/>
            <person name="Panchin Y.V."/>
        </authorList>
    </citation>
    <scope>NUCLEOTIDE SEQUENCE [LARGE SCALE GENOMIC DNA]</scope>
    <source>
        <strain evidence="24">Intl2013</strain>
        <tissue evidence="24">Whole animal</tissue>
    </source>
</reference>
<evidence type="ECO:0000256" key="20">
    <source>
        <dbReference type="ARBA" id="ARBA00049513"/>
    </source>
</evidence>
<evidence type="ECO:0000256" key="17">
    <source>
        <dbReference type="ARBA" id="ARBA00048266"/>
    </source>
</evidence>
<dbReference type="PROSITE" id="PS50103">
    <property type="entry name" value="ZF_C3H1"/>
    <property type="match status" value="1"/>
</dbReference>
<feature type="zinc finger region" description="C3H1-type" evidence="21">
    <location>
        <begin position="84"/>
        <end position="110"/>
    </location>
</feature>
<dbReference type="PROSITE" id="PS00737">
    <property type="entry name" value="THIOLASE_2"/>
    <property type="match status" value="1"/>
</dbReference>
<evidence type="ECO:0000256" key="16">
    <source>
        <dbReference type="ARBA" id="ARBA00045365"/>
    </source>
</evidence>
<dbReference type="GO" id="GO:0006397">
    <property type="term" value="P:mRNA processing"/>
    <property type="evidence" value="ECO:0007669"/>
    <property type="project" value="UniProtKB-KW"/>
</dbReference>
<dbReference type="CDD" id="cd02801">
    <property type="entry name" value="DUS_like_FMN"/>
    <property type="match status" value="1"/>
</dbReference>
<dbReference type="FunFam" id="3.40.47.10:FF:000010">
    <property type="entry name" value="Acetyl-CoA acetyltransferase (Thiolase)"/>
    <property type="match status" value="1"/>
</dbReference>
<dbReference type="InterPro" id="IPR002155">
    <property type="entry name" value="Thiolase"/>
</dbReference>
<evidence type="ECO:0000256" key="10">
    <source>
        <dbReference type="ARBA" id="ARBA00022771"/>
    </source>
</evidence>
<dbReference type="GO" id="GO:0102265">
    <property type="term" value="F:tRNA-dihydrouridine47 synthase activity"/>
    <property type="evidence" value="ECO:0007669"/>
    <property type="project" value="UniProtKB-EC"/>
</dbReference>
<comment type="cofactor">
    <cofactor evidence="1 22">
        <name>FMN</name>
        <dbReference type="ChEBI" id="CHEBI:58210"/>
    </cofactor>
</comment>
<comment type="catalytic activity">
    <reaction evidence="18">
        <text>a 5,6-dihydrouridine in mRNA + NAD(+) = a uridine in mRNA + NADH + H(+)</text>
        <dbReference type="Rhea" id="RHEA:69851"/>
        <dbReference type="Rhea" id="RHEA-COMP:14658"/>
        <dbReference type="Rhea" id="RHEA-COMP:17789"/>
        <dbReference type="ChEBI" id="CHEBI:15378"/>
        <dbReference type="ChEBI" id="CHEBI:57540"/>
        <dbReference type="ChEBI" id="CHEBI:57945"/>
        <dbReference type="ChEBI" id="CHEBI:65315"/>
        <dbReference type="ChEBI" id="CHEBI:74443"/>
    </reaction>
    <physiologicalReaction direction="right-to-left" evidence="18">
        <dbReference type="Rhea" id="RHEA:69853"/>
    </physiologicalReaction>
</comment>
<evidence type="ECO:0000256" key="15">
    <source>
        <dbReference type="ARBA" id="ARBA00023315"/>
    </source>
</evidence>
<dbReference type="InterPro" id="IPR020617">
    <property type="entry name" value="Thiolase_C"/>
</dbReference>
<dbReference type="OrthoDB" id="5404651at2759"/>
<dbReference type="InterPro" id="IPR020613">
    <property type="entry name" value="Thiolase_CS"/>
</dbReference>
<dbReference type="PROSITE" id="PS01136">
    <property type="entry name" value="UPF0034"/>
    <property type="match status" value="1"/>
</dbReference>
<dbReference type="InterPro" id="IPR016039">
    <property type="entry name" value="Thiolase-like"/>
</dbReference>
<evidence type="ECO:0000256" key="8">
    <source>
        <dbReference type="ARBA" id="ARBA00022723"/>
    </source>
</evidence>
<keyword evidence="10 21" id="KW-0863">Zinc-finger</keyword>
<comment type="catalytic activity">
    <reaction evidence="20">
        <text>5,6-dihydrouridine(47) in tRNA + NADP(+) = uridine(47) in tRNA + NADPH + H(+)</text>
        <dbReference type="Rhea" id="RHEA:53360"/>
        <dbReference type="Rhea" id="RHEA-COMP:13539"/>
        <dbReference type="Rhea" id="RHEA-COMP:13540"/>
        <dbReference type="ChEBI" id="CHEBI:15378"/>
        <dbReference type="ChEBI" id="CHEBI:57783"/>
        <dbReference type="ChEBI" id="CHEBI:58349"/>
        <dbReference type="ChEBI" id="CHEBI:65315"/>
        <dbReference type="ChEBI" id="CHEBI:74443"/>
        <dbReference type="EC" id="1.3.1.89"/>
    </reaction>
    <physiologicalReaction direction="right-to-left" evidence="20">
        <dbReference type="Rhea" id="RHEA:53362"/>
    </physiologicalReaction>
</comment>
<evidence type="ECO:0000256" key="1">
    <source>
        <dbReference type="ARBA" id="ARBA00001917"/>
    </source>
</evidence>
<keyword evidence="11 21" id="KW-0862">Zinc</keyword>
<evidence type="ECO:0000256" key="3">
    <source>
        <dbReference type="ARBA" id="ARBA00022630"/>
    </source>
</evidence>
<evidence type="ECO:0000259" key="23">
    <source>
        <dbReference type="PROSITE" id="PS50103"/>
    </source>
</evidence>
<dbReference type="InterPro" id="IPR020615">
    <property type="entry name" value="Thiolase_acyl_enz_int_AS"/>
</dbReference>
<dbReference type="InterPro" id="IPR013785">
    <property type="entry name" value="Aldolase_TIM"/>
</dbReference>
<comment type="function">
    <text evidence="16">Catalyzes the synthesis of dihydrouridine, a modified base, in various RNAs, such as tRNAs, mRNAs and some long non-coding RNAs (lncRNAs). Mainly modifies the uridine in position 47 (U47) in the D-loop of most cytoplasmic tRNAs. Also able to mediate the formation of dihydrouridine in some mRNAs, thereby regulating their translation.</text>
</comment>
<comment type="caution">
    <text evidence="24">The sequence shown here is derived from an EMBL/GenBank/DDBJ whole genome shotgun (WGS) entry which is preliminary data.</text>
</comment>
<keyword evidence="7 22" id="KW-0819">tRNA processing</keyword>
<dbReference type="PROSITE" id="PS00098">
    <property type="entry name" value="THIOLASE_1"/>
    <property type="match status" value="1"/>
</dbReference>
<keyword evidence="6" id="KW-0808">Transferase</keyword>
<sequence>MDDEIKLKPEFISKRQNVDVIPETDKKKMRGCTKNRPRANKNYKNDLQLCSKVAISVKCDIDTCKRCHNIDEYLSLKIKDLDGPCPFESKLDKFCPYGLTCRYSKSHSLKNLNSKDVNTLNYFETFKSESNAFNLPTKLLLQKKKYNFETSKSVIAGICLDLNRDREDLIEKENNLRKNLKTKLYLAPLTTLGNLPFRRVCIDMGAEITCSEMILATSLLRSNVSEHALLRRHESEKYFGIQLAGGFPDTMTKATQYINENCNVDFIDINCGCPIDLICNKGAGSMLMVKKKKLFSIVDCMHKVSNVPITVKIRTGIKYQANTSHLLLKQTYQRGAVAVTMHGRSKDQRYTKRSDWDYLKTCSSDNPDQIFIGNGDIYTQQEYYQRLNDYGCENVMIGRGALIKPWIFREIKDSKDWDISASERFEILKKFTNYGLIHWGSDLRGIETCRRFLLEWLSFLYRYVPIGVLEYMPPNKQKINEVNPEFVVLEGLYIVAAKRTAFGVFGGKFLNKTSTDLQTVAAQCALNSLPQIKPSNIDSVVIGNCIQSSVDAAYISRHVALRLGIPVENPAYTINRLCGSGFQSIVNAVQEIKIGDSNIVLTGGSENMSMSPYASYSSRFGNTLGLDMTFKDTLWSALTDMHIKTTMGETAELLADKYDITRDECDNFAYLSQTNWKRAFDQHVFDDEIAPVNIKVKGREESWRMDEHPRPNIKMEMLNKLPTVFRKNGGRITAGNASGICDGAGCVIVASEEACSKFNLKPLAEICAYSVYGCDPKVMGIGPVKAIQEILKISNMSLNDLSQLEINEAFSAQSLAVIKELQVNPEIVNINGGAISMGHPLAASGSRISAHLANRLNKTETESYSIGSACIGGGQGIAIMFKTV</sequence>
<organism evidence="24 25">
    <name type="scientific">Intoshia linei</name>
    <dbReference type="NCBI Taxonomy" id="1819745"/>
    <lineage>
        <taxon>Eukaryota</taxon>
        <taxon>Metazoa</taxon>
        <taxon>Spiralia</taxon>
        <taxon>Lophotrochozoa</taxon>
        <taxon>Mesozoa</taxon>
        <taxon>Orthonectida</taxon>
        <taxon>Rhopaluridae</taxon>
        <taxon>Intoshia</taxon>
    </lineage>
</organism>
<keyword evidence="15" id="KW-0012">Acyltransferase</keyword>
<keyword evidence="14" id="KW-0520">NAD</keyword>
<dbReference type="CDD" id="cd00751">
    <property type="entry name" value="thiolase"/>
    <property type="match status" value="1"/>
</dbReference>
<dbReference type="PANTHER" id="PTHR45846:SF1">
    <property type="entry name" value="TRNA-DIHYDROURIDINE(47) SYNTHASE [NAD(P)(+)]-LIKE"/>
    <property type="match status" value="1"/>
</dbReference>
<keyword evidence="25" id="KW-1185">Reference proteome</keyword>
<keyword evidence="8 21" id="KW-0479">Metal-binding</keyword>
<dbReference type="InterPro" id="IPR020616">
    <property type="entry name" value="Thiolase_N"/>
</dbReference>
<evidence type="ECO:0000256" key="19">
    <source>
        <dbReference type="ARBA" id="ARBA00049447"/>
    </source>
</evidence>
<dbReference type="GO" id="GO:0003723">
    <property type="term" value="F:RNA binding"/>
    <property type="evidence" value="ECO:0007669"/>
    <property type="project" value="TreeGrafter"/>
</dbReference>
<dbReference type="Proteomes" id="UP000078046">
    <property type="component" value="Unassembled WGS sequence"/>
</dbReference>
<dbReference type="GO" id="GO:0106414">
    <property type="term" value="F:mRNA dihydrouridine synthase activity"/>
    <property type="evidence" value="ECO:0007669"/>
    <property type="project" value="RHEA"/>
</dbReference>
<evidence type="ECO:0000256" key="9">
    <source>
        <dbReference type="ARBA" id="ARBA00022737"/>
    </source>
</evidence>
<evidence type="ECO:0000313" key="24">
    <source>
        <dbReference type="EMBL" id="OAF71069.1"/>
    </source>
</evidence>
<keyword evidence="5" id="KW-0507">mRNA processing</keyword>
<protein>
    <recommendedName>
        <fullName evidence="22">tRNA-dihydrouridine(47) synthase [NAD(P)(+)]</fullName>
        <ecNumber evidence="22">1.3.1.-</ecNumber>
    </recommendedName>
    <alternativeName>
        <fullName evidence="22">tRNA-dihydrouridine synthase 3</fullName>
    </alternativeName>
</protein>
<comment type="similarity">
    <text evidence="22">Belongs to the dus family. Dus3 subfamily.</text>
</comment>
<evidence type="ECO:0000256" key="22">
    <source>
        <dbReference type="RuleBase" id="RU291113"/>
    </source>
</evidence>
<comment type="catalytic activity">
    <reaction evidence="19">
        <text>a 5,6-dihydrouridine in mRNA + NADP(+) = a uridine in mRNA + NADPH + H(+)</text>
        <dbReference type="Rhea" id="RHEA:69855"/>
        <dbReference type="Rhea" id="RHEA-COMP:14658"/>
        <dbReference type="Rhea" id="RHEA-COMP:17789"/>
        <dbReference type="ChEBI" id="CHEBI:15378"/>
        <dbReference type="ChEBI" id="CHEBI:57783"/>
        <dbReference type="ChEBI" id="CHEBI:58349"/>
        <dbReference type="ChEBI" id="CHEBI:65315"/>
        <dbReference type="ChEBI" id="CHEBI:74443"/>
    </reaction>
    <physiologicalReaction direction="right-to-left" evidence="19">
        <dbReference type="Rhea" id="RHEA:69857"/>
    </physiologicalReaction>
</comment>
<dbReference type="InterPro" id="IPR000571">
    <property type="entry name" value="Znf_CCCH"/>
</dbReference>
<dbReference type="NCBIfam" id="TIGR01930">
    <property type="entry name" value="AcCoA-C-Actrans"/>
    <property type="match status" value="1"/>
</dbReference>
<dbReference type="SUPFAM" id="SSF51395">
    <property type="entry name" value="FMN-linked oxidoreductases"/>
    <property type="match status" value="1"/>
</dbReference>
<dbReference type="EC" id="1.3.1.-" evidence="22"/>
<gene>
    <name evidence="24" type="ORF">A3Q56_01168</name>
</gene>
<evidence type="ECO:0000256" key="2">
    <source>
        <dbReference type="ARBA" id="ARBA00010982"/>
    </source>
</evidence>
<feature type="domain" description="C3H1-type" evidence="23">
    <location>
        <begin position="84"/>
        <end position="110"/>
    </location>
</feature>
<evidence type="ECO:0000256" key="18">
    <source>
        <dbReference type="ARBA" id="ARBA00048342"/>
    </source>
</evidence>
<dbReference type="GO" id="GO:0008270">
    <property type="term" value="F:zinc ion binding"/>
    <property type="evidence" value="ECO:0007669"/>
    <property type="project" value="UniProtKB-KW"/>
</dbReference>